<dbReference type="SUPFAM" id="SSF81321">
    <property type="entry name" value="Family A G protein-coupled receptor-like"/>
    <property type="match status" value="1"/>
</dbReference>
<accession>A0A815VR86</accession>
<proteinExistence type="predicted"/>
<organism evidence="8 9">
    <name type="scientific">Adineta steineri</name>
    <dbReference type="NCBI Taxonomy" id="433720"/>
    <lineage>
        <taxon>Eukaryota</taxon>
        <taxon>Metazoa</taxon>
        <taxon>Spiralia</taxon>
        <taxon>Gnathifera</taxon>
        <taxon>Rotifera</taxon>
        <taxon>Eurotatoria</taxon>
        <taxon>Bdelloidea</taxon>
        <taxon>Adinetida</taxon>
        <taxon>Adinetidae</taxon>
        <taxon>Adineta</taxon>
    </lineage>
</organism>
<dbReference type="EMBL" id="CAJNOM010000676">
    <property type="protein sequence ID" value="CAF1539007.1"/>
    <property type="molecule type" value="Genomic_DNA"/>
</dbReference>
<feature type="transmembrane region" description="Helical" evidence="5">
    <location>
        <begin position="58"/>
        <end position="82"/>
    </location>
</feature>
<feature type="domain" description="G-protein coupled receptors family 1 profile" evidence="6">
    <location>
        <begin position="38"/>
        <end position="314"/>
    </location>
</feature>
<dbReference type="AlphaFoldDB" id="A0A815VR86"/>
<dbReference type="EMBL" id="CAJNOI010000141">
    <property type="protein sequence ID" value="CAF1121746.1"/>
    <property type="molecule type" value="Genomic_DNA"/>
</dbReference>
<sequence>MVYDQYMSLSFVNINITSYCVQFIDSLCYILVIFGLVGNILGLLIFSSSRHTSKISSVYVYLATSSSIINIFCVIRYALVLHSKSRIIINNLIGHVWFACKLYELSFCFRLISSWIILFWMFERVTCVSKRLRTLFYRWNASQLKFIIPCIIIFIVLGCVIGPPAYMYQPRISKNKLSNSTIKSMNYFCGLPSTVSIKWQKYFNELHLGLNHYTIRCFFSELFPAATIIIFNSYIMYYLFRTSYQFSQINENKLTKERQRTTSWMNIVLILHSCLFLSSLFSHIVGHFLSVEAHETWWVLLTVLGNCSLNFYVYCLSGKAFRKQIIHIIQRLIILISYKLQTCKQQQQNHQYDNFKIENLICQSNHVENINQPKSYGTKNYPKTIGINSSSPISEQETSV</sequence>
<dbReference type="OrthoDB" id="10018776at2759"/>
<evidence type="ECO:0000313" key="9">
    <source>
        <dbReference type="Proteomes" id="UP000663832"/>
    </source>
</evidence>
<evidence type="ECO:0000256" key="5">
    <source>
        <dbReference type="SAM" id="Phobius"/>
    </source>
</evidence>
<comment type="subcellular location">
    <subcellularLocation>
        <location evidence="1">Membrane</location>
    </subcellularLocation>
</comment>
<feature type="transmembrane region" description="Helical" evidence="5">
    <location>
        <begin position="297"/>
        <end position="316"/>
    </location>
</feature>
<dbReference type="GO" id="GO:0016020">
    <property type="term" value="C:membrane"/>
    <property type="evidence" value="ECO:0007669"/>
    <property type="project" value="UniProtKB-SubCell"/>
</dbReference>
<evidence type="ECO:0000256" key="1">
    <source>
        <dbReference type="ARBA" id="ARBA00004370"/>
    </source>
</evidence>
<feature type="transmembrane region" description="Helical" evidence="5">
    <location>
        <begin position="261"/>
        <end position="285"/>
    </location>
</feature>
<feature type="transmembrane region" description="Helical" evidence="5">
    <location>
        <begin position="222"/>
        <end position="240"/>
    </location>
</feature>
<gene>
    <name evidence="7" type="ORF">BJG266_LOCUS22496</name>
    <name evidence="8" type="ORF">QVE165_LOCUS46167</name>
</gene>
<name>A0A815VR86_9BILA</name>
<dbReference type="Gene3D" id="1.20.1070.10">
    <property type="entry name" value="Rhodopsin 7-helix transmembrane proteins"/>
    <property type="match status" value="1"/>
</dbReference>
<dbReference type="Proteomes" id="UP000663832">
    <property type="component" value="Unassembled WGS sequence"/>
</dbReference>
<evidence type="ECO:0000259" key="6">
    <source>
        <dbReference type="PROSITE" id="PS50262"/>
    </source>
</evidence>
<keyword evidence="2 5" id="KW-0812">Transmembrane</keyword>
<keyword evidence="9" id="KW-1185">Reference proteome</keyword>
<keyword evidence="3 5" id="KW-1133">Transmembrane helix</keyword>
<dbReference type="InterPro" id="IPR052954">
    <property type="entry name" value="GPCR-Ligand_Int"/>
</dbReference>
<evidence type="ECO:0000313" key="8">
    <source>
        <dbReference type="EMBL" id="CAF1539007.1"/>
    </source>
</evidence>
<dbReference type="InterPro" id="IPR017452">
    <property type="entry name" value="GPCR_Rhodpsn_7TM"/>
</dbReference>
<evidence type="ECO:0000256" key="2">
    <source>
        <dbReference type="ARBA" id="ARBA00022692"/>
    </source>
</evidence>
<evidence type="ECO:0000256" key="3">
    <source>
        <dbReference type="ARBA" id="ARBA00022989"/>
    </source>
</evidence>
<comment type="caution">
    <text evidence="8">The sequence shown here is derived from an EMBL/GenBank/DDBJ whole genome shotgun (WGS) entry which is preliminary data.</text>
</comment>
<protein>
    <recommendedName>
        <fullName evidence="6">G-protein coupled receptors family 1 profile domain-containing protein</fullName>
    </recommendedName>
</protein>
<dbReference type="PROSITE" id="PS50262">
    <property type="entry name" value="G_PROTEIN_RECEP_F1_2"/>
    <property type="match status" value="1"/>
</dbReference>
<feature type="transmembrane region" description="Helical" evidence="5">
    <location>
        <begin position="143"/>
        <end position="166"/>
    </location>
</feature>
<evidence type="ECO:0000256" key="4">
    <source>
        <dbReference type="ARBA" id="ARBA00023136"/>
    </source>
</evidence>
<keyword evidence="4 5" id="KW-0472">Membrane</keyword>
<dbReference type="PANTHER" id="PTHR46641">
    <property type="entry name" value="FMRFAMIDE RECEPTOR-RELATED"/>
    <property type="match status" value="1"/>
</dbReference>
<dbReference type="Proteomes" id="UP000663877">
    <property type="component" value="Unassembled WGS sequence"/>
</dbReference>
<feature type="transmembrane region" description="Helical" evidence="5">
    <location>
        <begin position="23"/>
        <end position="46"/>
    </location>
</feature>
<evidence type="ECO:0000313" key="7">
    <source>
        <dbReference type="EMBL" id="CAF1121746.1"/>
    </source>
</evidence>
<reference evidence="8" key="1">
    <citation type="submission" date="2021-02" db="EMBL/GenBank/DDBJ databases">
        <authorList>
            <person name="Nowell W R."/>
        </authorList>
    </citation>
    <scope>NUCLEOTIDE SEQUENCE</scope>
</reference>